<evidence type="ECO:0000256" key="13">
    <source>
        <dbReference type="ARBA" id="ARBA00049433"/>
    </source>
</evidence>
<dbReference type="EMBL" id="JACHHY010000003">
    <property type="protein sequence ID" value="MBB5017498.1"/>
    <property type="molecule type" value="Genomic_DNA"/>
</dbReference>
<evidence type="ECO:0000256" key="10">
    <source>
        <dbReference type="ARBA" id="ARBA00023027"/>
    </source>
</evidence>
<dbReference type="GO" id="GO:0046872">
    <property type="term" value="F:metal ion binding"/>
    <property type="evidence" value="ECO:0007669"/>
    <property type="project" value="UniProtKB-KW"/>
</dbReference>
<dbReference type="PANTHER" id="PTHR43396:SF3">
    <property type="entry name" value="FLAVOHEMOPROTEIN"/>
    <property type="match status" value="1"/>
</dbReference>
<organism evidence="17 18">
    <name type="scientific">Chitinivorax tropicus</name>
    <dbReference type="NCBI Taxonomy" id="714531"/>
    <lineage>
        <taxon>Bacteria</taxon>
        <taxon>Pseudomonadati</taxon>
        <taxon>Pseudomonadota</taxon>
        <taxon>Betaproteobacteria</taxon>
        <taxon>Chitinivorax</taxon>
    </lineage>
</organism>
<evidence type="ECO:0000256" key="8">
    <source>
        <dbReference type="ARBA" id="ARBA00022857"/>
    </source>
</evidence>
<sequence length="401" mass="44269">MLTPETLSLIQATVPVLREHVEDITRHFYNRMFTHHPELKNLFNLGNQASGEQQQALAGAVYAYAANIHNPAALAPVLERIAHKHASLGITPPQYLIVGRHLLAAIAEVLGKAATPDILAAWDQAYWLLAMELVAIEAKLYQQAGWQAGQTWRQVKVTKIEPASQDALSFYLQDPQGGVLPTFLAGQYLSVALDVPALGLRQIRQYSFSNAPDDRTWRITVRRVAQADTPAGMISNQLHDTVKVGDWLEVGPPSGEFTLDQTTDRPILLLGAGVGVTPLVSMLKQLIRTQPHRQVLLGLAGTSTQYLPLWQDVRTDLAGLPNATCHLWLEQPDMTPPTEAHIHPGRMNLSDLDSIPLDAEIYLCGSLPFMRAQREWLLANGFDVSQIRYEVFGPDLLGGLD</sequence>
<dbReference type="GO" id="GO:0008941">
    <property type="term" value="F:nitric oxide dioxygenase NAD(P)H activity"/>
    <property type="evidence" value="ECO:0007669"/>
    <property type="project" value="UniProtKB-EC"/>
</dbReference>
<keyword evidence="7" id="KW-0479">Metal-binding</keyword>
<keyword evidence="8" id="KW-0521">NADP</keyword>
<accession>A0A840MFQ8</accession>
<dbReference type="EC" id="1.14.12.17" evidence="3"/>
<comment type="cofactor">
    <cofactor evidence="1">
        <name>heme b</name>
        <dbReference type="ChEBI" id="CHEBI:60344"/>
    </cofactor>
</comment>
<evidence type="ECO:0000313" key="17">
    <source>
        <dbReference type="EMBL" id="MBB5017498.1"/>
    </source>
</evidence>
<dbReference type="PROSITE" id="PS01033">
    <property type="entry name" value="GLOBIN"/>
    <property type="match status" value="1"/>
</dbReference>
<comment type="similarity">
    <text evidence="14">Belongs to the globin family.</text>
</comment>
<dbReference type="PANTHER" id="PTHR43396">
    <property type="entry name" value="FLAVOHEMOPROTEIN"/>
    <property type="match status" value="1"/>
</dbReference>
<dbReference type="GO" id="GO:0009636">
    <property type="term" value="P:response to toxic substance"/>
    <property type="evidence" value="ECO:0007669"/>
    <property type="project" value="UniProtKB-KW"/>
</dbReference>
<dbReference type="InterPro" id="IPR001709">
    <property type="entry name" value="Flavoprot_Pyr_Nucl_cyt_Rdtase"/>
</dbReference>
<comment type="catalytic activity">
    <reaction evidence="12">
        <text>2 nitric oxide + NADH + 2 O2 = 2 nitrate + NAD(+) + H(+)</text>
        <dbReference type="Rhea" id="RHEA:19469"/>
        <dbReference type="ChEBI" id="CHEBI:15378"/>
        <dbReference type="ChEBI" id="CHEBI:15379"/>
        <dbReference type="ChEBI" id="CHEBI:16480"/>
        <dbReference type="ChEBI" id="CHEBI:17632"/>
        <dbReference type="ChEBI" id="CHEBI:57540"/>
        <dbReference type="ChEBI" id="CHEBI:57945"/>
        <dbReference type="EC" id="1.14.12.17"/>
    </reaction>
</comment>
<evidence type="ECO:0000256" key="5">
    <source>
        <dbReference type="ARBA" id="ARBA00022617"/>
    </source>
</evidence>
<dbReference type="GO" id="GO:0046210">
    <property type="term" value="P:nitric oxide catabolic process"/>
    <property type="evidence" value="ECO:0007669"/>
    <property type="project" value="TreeGrafter"/>
</dbReference>
<dbReference type="CDD" id="cd06184">
    <property type="entry name" value="flavohem_like_fad_nad_binding"/>
    <property type="match status" value="1"/>
</dbReference>
<keyword evidence="9" id="KW-0408">Iron</keyword>
<evidence type="ECO:0000256" key="7">
    <source>
        <dbReference type="ARBA" id="ARBA00022723"/>
    </source>
</evidence>
<dbReference type="SUPFAM" id="SSF52343">
    <property type="entry name" value="Ferredoxin reductase-like, C-terminal NADP-linked domain"/>
    <property type="match status" value="1"/>
</dbReference>
<keyword evidence="14" id="KW-0813">Transport</keyword>
<dbReference type="PRINTS" id="PR00410">
    <property type="entry name" value="PHEHYDRXLASE"/>
</dbReference>
<name>A0A840MFQ8_9PROT</name>
<dbReference type="FunFam" id="1.10.490.10:FF:000003">
    <property type="entry name" value="Flavohemoprotein"/>
    <property type="match status" value="1"/>
</dbReference>
<feature type="domain" description="Globin" evidence="15">
    <location>
        <begin position="1"/>
        <end position="138"/>
    </location>
</feature>
<dbReference type="InterPro" id="IPR017927">
    <property type="entry name" value="FAD-bd_FR_type"/>
</dbReference>
<dbReference type="Gene3D" id="1.10.490.10">
    <property type="entry name" value="Globins"/>
    <property type="match status" value="1"/>
</dbReference>
<dbReference type="InterPro" id="IPR009050">
    <property type="entry name" value="Globin-like_sf"/>
</dbReference>
<keyword evidence="17" id="KW-0560">Oxidoreductase</keyword>
<dbReference type="InterPro" id="IPR008333">
    <property type="entry name" value="Cbr1-like_FAD-bd_dom"/>
</dbReference>
<evidence type="ECO:0000259" key="15">
    <source>
        <dbReference type="PROSITE" id="PS01033"/>
    </source>
</evidence>
<evidence type="ECO:0000256" key="11">
    <source>
        <dbReference type="ARBA" id="ARBA00025094"/>
    </source>
</evidence>
<dbReference type="GO" id="GO:0071500">
    <property type="term" value="P:cellular response to nitrosative stress"/>
    <property type="evidence" value="ECO:0007669"/>
    <property type="project" value="TreeGrafter"/>
</dbReference>
<evidence type="ECO:0000256" key="14">
    <source>
        <dbReference type="RuleBase" id="RU000356"/>
    </source>
</evidence>
<evidence type="ECO:0000256" key="1">
    <source>
        <dbReference type="ARBA" id="ARBA00001970"/>
    </source>
</evidence>
<proteinExistence type="inferred from homology"/>
<dbReference type="InterPro" id="IPR012292">
    <property type="entry name" value="Globin/Proto"/>
</dbReference>
<comment type="catalytic activity">
    <reaction evidence="13">
        <text>2 nitric oxide + NADPH + 2 O2 = 2 nitrate + NADP(+) + H(+)</text>
        <dbReference type="Rhea" id="RHEA:19465"/>
        <dbReference type="ChEBI" id="CHEBI:15378"/>
        <dbReference type="ChEBI" id="CHEBI:15379"/>
        <dbReference type="ChEBI" id="CHEBI:16480"/>
        <dbReference type="ChEBI" id="CHEBI:17632"/>
        <dbReference type="ChEBI" id="CHEBI:57783"/>
        <dbReference type="ChEBI" id="CHEBI:58349"/>
        <dbReference type="EC" id="1.14.12.17"/>
    </reaction>
</comment>
<protein>
    <recommendedName>
        <fullName evidence="3">nitric oxide dioxygenase</fullName>
        <ecNumber evidence="3">1.14.12.17</ecNumber>
    </recommendedName>
</protein>
<dbReference type="InterPro" id="IPR017938">
    <property type="entry name" value="Riboflavin_synthase-like_b-brl"/>
</dbReference>
<dbReference type="InterPro" id="IPR000971">
    <property type="entry name" value="Globin"/>
</dbReference>
<evidence type="ECO:0000313" key="18">
    <source>
        <dbReference type="Proteomes" id="UP000575898"/>
    </source>
</evidence>
<dbReference type="RefSeq" id="WP_184035352.1">
    <property type="nucleotide sequence ID" value="NZ_JACHHY010000003.1"/>
</dbReference>
<dbReference type="GO" id="GO:0020037">
    <property type="term" value="F:heme binding"/>
    <property type="evidence" value="ECO:0007669"/>
    <property type="project" value="InterPro"/>
</dbReference>
<dbReference type="GO" id="GO:0019825">
    <property type="term" value="F:oxygen binding"/>
    <property type="evidence" value="ECO:0007669"/>
    <property type="project" value="InterPro"/>
</dbReference>
<evidence type="ECO:0000259" key="16">
    <source>
        <dbReference type="PROSITE" id="PS51384"/>
    </source>
</evidence>
<keyword evidence="5 14" id="KW-0349">Heme</keyword>
<keyword evidence="10" id="KW-0520">NAD</keyword>
<comment type="similarity">
    <text evidence="2">In the C-terminal section; belongs to the flavoprotein pyridine nucleotide cytochrome reductase family.</text>
</comment>
<dbReference type="CDD" id="cd14779">
    <property type="entry name" value="FHP_Ae-globin-like"/>
    <property type="match status" value="1"/>
</dbReference>
<dbReference type="InterPro" id="IPR039261">
    <property type="entry name" value="FNR_nucleotide-bd"/>
</dbReference>
<evidence type="ECO:0000256" key="3">
    <source>
        <dbReference type="ARBA" id="ARBA00012229"/>
    </source>
</evidence>
<comment type="caution">
    <text evidence="17">The sequence shown here is derived from an EMBL/GenBank/DDBJ whole genome shotgun (WGS) entry which is preliminary data.</text>
</comment>
<dbReference type="AlphaFoldDB" id="A0A840MFQ8"/>
<dbReference type="SUPFAM" id="SSF46458">
    <property type="entry name" value="Globin-like"/>
    <property type="match status" value="1"/>
</dbReference>
<evidence type="ECO:0000256" key="12">
    <source>
        <dbReference type="ARBA" id="ARBA00048649"/>
    </source>
</evidence>
<evidence type="ECO:0000256" key="9">
    <source>
        <dbReference type="ARBA" id="ARBA00023004"/>
    </source>
</evidence>
<keyword evidence="4" id="KW-0216">Detoxification</keyword>
<dbReference type="Pfam" id="PF00042">
    <property type="entry name" value="Globin"/>
    <property type="match status" value="1"/>
</dbReference>
<evidence type="ECO:0000256" key="6">
    <source>
        <dbReference type="ARBA" id="ARBA00022621"/>
    </source>
</evidence>
<dbReference type="PRINTS" id="PR00371">
    <property type="entry name" value="FPNCR"/>
</dbReference>
<reference evidence="17 18" key="1">
    <citation type="submission" date="2020-08" db="EMBL/GenBank/DDBJ databases">
        <title>Genomic Encyclopedia of Type Strains, Phase IV (KMG-IV): sequencing the most valuable type-strain genomes for metagenomic binning, comparative biology and taxonomic classification.</title>
        <authorList>
            <person name="Goeker M."/>
        </authorList>
    </citation>
    <scope>NUCLEOTIDE SEQUENCE [LARGE SCALE GENOMIC DNA]</scope>
    <source>
        <strain evidence="17 18">DSM 27165</strain>
    </source>
</reference>
<dbReference type="GO" id="GO:0005344">
    <property type="term" value="F:oxygen carrier activity"/>
    <property type="evidence" value="ECO:0007669"/>
    <property type="project" value="UniProtKB-KW"/>
</dbReference>
<keyword evidence="6 14" id="KW-0561">Oxygen transport</keyword>
<evidence type="ECO:0000256" key="4">
    <source>
        <dbReference type="ARBA" id="ARBA00022575"/>
    </source>
</evidence>
<dbReference type="SUPFAM" id="SSF63380">
    <property type="entry name" value="Riboflavin synthase domain-like"/>
    <property type="match status" value="1"/>
</dbReference>
<evidence type="ECO:0000256" key="2">
    <source>
        <dbReference type="ARBA" id="ARBA00006401"/>
    </source>
</evidence>
<dbReference type="GO" id="GO:0071949">
    <property type="term" value="F:FAD binding"/>
    <property type="evidence" value="ECO:0007669"/>
    <property type="project" value="TreeGrafter"/>
</dbReference>
<feature type="domain" description="FAD-binding FR-type" evidence="16">
    <location>
        <begin position="150"/>
        <end position="260"/>
    </location>
</feature>
<dbReference type="PROSITE" id="PS51384">
    <property type="entry name" value="FAD_FR"/>
    <property type="match status" value="1"/>
</dbReference>
<keyword evidence="18" id="KW-1185">Reference proteome</keyword>
<dbReference type="Gene3D" id="3.40.50.80">
    <property type="entry name" value="Nucleotide-binding domain of ferredoxin-NADP reductase (FNR) module"/>
    <property type="match status" value="1"/>
</dbReference>
<dbReference type="Pfam" id="PF00970">
    <property type="entry name" value="FAD_binding_6"/>
    <property type="match status" value="1"/>
</dbReference>
<keyword evidence="17" id="KW-0223">Dioxygenase</keyword>
<dbReference type="InterPro" id="IPR001433">
    <property type="entry name" value="OxRdtase_FAD/NAD-bd"/>
</dbReference>
<dbReference type="Gene3D" id="2.40.30.10">
    <property type="entry name" value="Translation factors"/>
    <property type="match status" value="1"/>
</dbReference>
<dbReference type="Proteomes" id="UP000575898">
    <property type="component" value="Unassembled WGS sequence"/>
</dbReference>
<comment type="function">
    <text evidence="11">Is involved in NO detoxification in an aerobic process, termed nitric oxide dioxygenase (NOD) reaction that utilizes O(2) and NAD(P)H to convert NO to nitrate, which protects the bacterium from various noxious nitrogen compounds. Therefore, plays a central role in the inducible response to nitrosative stress.</text>
</comment>
<dbReference type="Pfam" id="PF00175">
    <property type="entry name" value="NAD_binding_1"/>
    <property type="match status" value="1"/>
</dbReference>
<gene>
    <name evidence="17" type="ORF">HNQ59_000762</name>
</gene>